<dbReference type="KEGG" id="ahel:Q31a_56210"/>
<accession>A0A518GF74</accession>
<dbReference type="AlphaFoldDB" id="A0A518GF74"/>
<organism evidence="1 2">
    <name type="scientific">Aureliella helgolandensis</name>
    <dbReference type="NCBI Taxonomy" id="2527968"/>
    <lineage>
        <taxon>Bacteria</taxon>
        <taxon>Pseudomonadati</taxon>
        <taxon>Planctomycetota</taxon>
        <taxon>Planctomycetia</taxon>
        <taxon>Pirellulales</taxon>
        <taxon>Pirellulaceae</taxon>
        <taxon>Aureliella</taxon>
    </lineage>
</organism>
<evidence type="ECO:0000313" key="2">
    <source>
        <dbReference type="Proteomes" id="UP000318017"/>
    </source>
</evidence>
<dbReference type="OrthoDB" id="224351at2"/>
<dbReference type="Proteomes" id="UP000318017">
    <property type="component" value="Chromosome"/>
</dbReference>
<evidence type="ECO:0000313" key="1">
    <source>
        <dbReference type="EMBL" id="QDV27233.1"/>
    </source>
</evidence>
<dbReference type="Gene3D" id="1.25.40.10">
    <property type="entry name" value="Tetratricopeptide repeat domain"/>
    <property type="match status" value="2"/>
</dbReference>
<protein>
    <recommendedName>
        <fullName evidence="3">Tetratricopeptide repeat protein</fullName>
    </recommendedName>
</protein>
<dbReference type="EMBL" id="CP036298">
    <property type="protein sequence ID" value="QDV27233.1"/>
    <property type="molecule type" value="Genomic_DNA"/>
</dbReference>
<keyword evidence="2" id="KW-1185">Reference proteome</keyword>
<dbReference type="RefSeq" id="WP_145084313.1">
    <property type="nucleotide sequence ID" value="NZ_CP036298.1"/>
</dbReference>
<gene>
    <name evidence="1" type="ORF">Q31a_56210</name>
</gene>
<dbReference type="SUPFAM" id="SSF48452">
    <property type="entry name" value="TPR-like"/>
    <property type="match status" value="1"/>
</dbReference>
<reference evidence="1 2" key="1">
    <citation type="submission" date="2019-02" db="EMBL/GenBank/DDBJ databases">
        <title>Deep-cultivation of Planctomycetes and their phenomic and genomic characterization uncovers novel biology.</title>
        <authorList>
            <person name="Wiegand S."/>
            <person name="Jogler M."/>
            <person name="Boedeker C."/>
            <person name="Pinto D."/>
            <person name="Vollmers J."/>
            <person name="Rivas-Marin E."/>
            <person name="Kohn T."/>
            <person name="Peeters S.H."/>
            <person name="Heuer A."/>
            <person name="Rast P."/>
            <person name="Oberbeckmann S."/>
            <person name="Bunk B."/>
            <person name="Jeske O."/>
            <person name="Meyerdierks A."/>
            <person name="Storesund J.E."/>
            <person name="Kallscheuer N."/>
            <person name="Luecker S."/>
            <person name="Lage O.M."/>
            <person name="Pohl T."/>
            <person name="Merkel B.J."/>
            <person name="Hornburger P."/>
            <person name="Mueller R.-W."/>
            <person name="Bruemmer F."/>
            <person name="Labrenz M."/>
            <person name="Spormann A.M."/>
            <person name="Op den Camp H."/>
            <person name="Overmann J."/>
            <person name="Amann R."/>
            <person name="Jetten M.S.M."/>
            <person name="Mascher T."/>
            <person name="Medema M.H."/>
            <person name="Devos D.P."/>
            <person name="Kaster A.-K."/>
            <person name="Ovreas L."/>
            <person name="Rohde M."/>
            <person name="Galperin M.Y."/>
            <person name="Jogler C."/>
        </authorList>
    </citation>
    <scope>NUCLEOTIDE SEQUENCE [LARGE SCALE GENOMIC DNA]</scope>
    <source>
        <strain evidence="1 2">Q31a</strain>
    </source>
</reference>
<name>A0A518GF74_9BACT</name>
<dbReference type="InterPro" id="IPR011990">
    <property type="entry name" value="TPR-like_helical_dom_sf"/>
</dbReference>
<evidence type="ECO:0008006" key="3">
    <source>
        <dbReference type="Google" id="ProtNLM"/>
    </source>
</evidence>
<proteinExistence type="predicted"/>
<sequence>MLVIYFSHAPPSLPTLDPLPTPMRAILTCLLKTTLTAVLCCGVLMSPASNSLVQAEEPYQRFLAKLQSEQLFDLALLYLDDLEASGELGAEFASELELERGLLTYQAGAVLSPTNPVRSSKLDEAGSHLRKFLETKPNHNRRGEARLKLGELLLIRAEEAKTLAGSEEADVPEAIRYYTEAHELFESTIAELAQRLEGLKGARVAASDSRAIAFRERVQQNLRQAQLLSAKAIDDRGHSRAVESPERIQDLTRALEMFSELYTKERSMIGVRNYALFYRSKLQQEIEKYDDAIDGYQRIIDLENVNVLRPLQTNALTELVQLLARQGKYPVAVDRADKWLSNLFPDEKESVDTLKLKLALAKVRLAWADKLKAADGQDRVAGRLIRNSRNDLRVMLRTPGAHLEETRALLSQLGIAEEDASGEELPKVKSFSEAVAAAEERLNRSETATIELQTLTDRQQDASLTEEEKNEVTAQLTAQQTQIDRDREQAIELLQTGFRLFQAEDSRADLTHSRFLLAYLLLKQHRPWDAIVVGEFTARSDPGSEQGLRCAAITLGGYGDLLRTVGEEQQAQLTAALKPFAMYLSDTWPASEEAAAATAALVQLHLKAGQWEQAQALLKRIPVESSSGTALRRDVGLTLYSQYLQQRRLPDVDAQKLQDTRSQAIELLSNASEALKPEAIVEADISTLNALTHLLLSDHQIDRATAILLDQETGPLAVLKANPDLASASIAMDSYRMAIQLIGRQVAEGKLENTAANDRIRSYIVSLQGVANAATDGQTILASIFVSLARDLEHMLQETTSAASRQRLASLFTIVAGEAAKADAFNTQYWAADTLLSVGDELRRDPKTRPQAGPAYAEAANVLARIADRSKSEPDWIEDSAMQTQVKLLLARSRKGAGDYAGSVAVLGEVLRETPMLLDVQIEAARTLQAWGSTKPIFFKTAYEGGPRDRKTGQNLFWGWGKIAQMTVGKEDYAEQFFDARYQLAYTRFKYGASLTDATQKESVLRRAEKDIQQTSALYPELGGPASKAKFEALLKEVRKAIGNG</sequence>